<keyword evidence="4 8" id="KW-0808">Transferase</keyword>
<evidence type="ECO:0000256" key="6">
    <source>
        <dbReference type="ARBA" id="ARBA00047942"/>
    </source>
</evidence>
<evidence type="ECO:0000313" key="9">
    <source>
        <dbReference type="Proteomes" id="UP000537825"/>
    </source>
</evidence>
<dbReference type="PANTHER" id="PTHR33841:SF5">
    <property type="entry name" value="DNA METHYLASE (MODIFICATION METHYLASE) (METHYLTRANSFERASE)-RELATED"/>
    <property type="match status" value="1"/>
</dbReference>
<reference evidence="8 9" key="1">
    <citation type="submission" date="2020-01" db="EMBL/GenBank/DDBJ databases">
        <title>The draft genome sequence of Corallococcus exiguus DSM 14696.</title>
        <authorList>
            <person name="Zhang X."/>
            <person name="Zhu H."/>
        </authorList>
    </citation>
    <scope>NUCLEOTIDE SEQUENCE [LARGE SCALE GENOMIC DNA]</scope>
    <source>
        <strain evidence="8 9">DSM 14696</strain>
    </source>
</reference>
<feature type="domain" description="Type II methyltransferase M.TaqI-like" evidence="7">
    <location>
        <begin position="146"/>
        <end position="238"/>
    </location>
</feature>
<evidence type="ECO:0000313" key="8">
    <source>
        <dbReference type="EMBL" id="NBC41489.1"/>
    </source>
</evidence>
<evidence type="ECO:0000256" key="1">
    <source>
        <dbReference type="ARBA" id="ARBA00006594"/>
    </source>
</evidence>
<keyword evidence="3 8" id="KW-0489">Methyltransferase</keyword>
<proteinExistence type="inferred from homology"/>
<dbReference type="Proteomes" id="UP000537825">
    <property type="component" value="Unassembled WGS sequence"/>
</dbReference>
<dbReference type="InterPro" id="IPR029063">
    <property type="entry name" value="SAM-dependent_MTases_sf"/>
</dbReference>
<dbReference type="Pfam" id="PF07669">
    <property type="entry name" value="Eco57I"/>
    <property type="match status" value="1"/>
</dbReference>
<keyword evidence="5" id="KW-0949">S-adenosyl-L-methionine</keyword>
<dbReference type="RefSeq" id="WP_139920392.1">
    <property type="nucleotide sequence ID" value="NZ_CBCSLE010000195.1"/>
</dbReference>
<evidence type="ECO:0000256" key="4">
    <source>
        <dbReference type="ARBA" id="ARBA00022679"/>
    </source>
</evidence>
<dbReference type="InterPro" id="IPR050953">
    <property type="entry name" value="N4_N6_ade-DNA_methylase"/>
</dbReference>
<dbReference type="AlphaFoldDB" id="A0A7X5BS38"/>
<evidence type="ECO:0000256" key="3">
    <source>
        <dbReference type="ARBA" id="ARBA00022603"/>
    </source>
</evidence>
<comment type="catalytic activity">
    <reaction evidence="6">
        <text>a 2'-deoxyadenosine in DNA + S-adenosyl-L-methionine = an N(6)-methyl-2'-deoxyadenosine in DNA + S-adenosyl-L-homocysteine + H(+)</text>
        <dbReference type="Rhea" id="RHEA:15197"/>
        <dbReference type="Rhea" id="RHEA-COMP:12418"/>
        <dbReference type="Rhea" id="RHEA-COMP:12419"/>
        <dbReference type="ChEBI" id="CHEBI:15378"/>
        <dbReference type="ChEBI" id="CHEBI:57856"/>
        <dbReference type="ChEBI" id="CHEBI:59789"/>
        <dbReference type="ChEBI" id="CHEBI:90615"/>
        <dbReference type="ChEBI" id="CHEBI:90616"/>
        <dbReference type="EC" id="2.1.1.72"/>
    </reaction>
</comment>
<dbReference type="GO" id="GO:0009007">
    <property type="term" value="F:site-specific DNA-methyltransferase (adenine-specific) activity"/>
    <property type="evidence" value="ECO:0007669"/>
    <property type="project" value="UniProtKB-EC"/>
</dbReference>
<comment type="similarity">
    <text evidence="1">Belongs to the N(4)/N(6)-methyltransferase family.</text>
</comment>
<dbReference type="PRINTS" id="PR00507">
    <property type="entry name" value="N12N6MTFRASE"/>
</dbReference>
<accession>A0A7X5BS38</accession>
<evidence type="ECO:0000256" key="5">
    <source>
        <dbReference type="ARBA" id="ARBA00022691"/>
    </source>
</evidence>
<dbReference type="EMBL" id="JAAAPK010000004">
    <property type="protein sequence ID" value="NBC41489.1"/>
    <property type="molecule type" value="Genomic_DNA"/>
</dbReference>
<dbReference type="GO" id="GO:0006304">
    <property type="term" value="P:DNA modification"/>
    <property type="evidence" value="ECO:0007669"/>
    <property type="project" value="InterPro"/>
</dbReference>
<dbReference type="PANTHER" id="PTHR33841">
    <property type="entry name" value="DNA METHYLTRANSFERASE YEEA-RELATED"/>
    <property type="match status" value="1"/>
</dbReference>
<dbReference type="EC" id="2.1.1.72" evidence="2"/>
<keyword evidence="9" id="KW-1185">Reference proteome</keyword>
<gene>
    <name evidence="8" type="ORF">GTZ93_16850</name>
</gene>
<sequence length="507" mass="56118">MTPPPPLSKLLSDADSRRKSATAELVQGSRSDLGQFLTPAPVARLMAGMFAELPARIRLLDPGAGVGGLTAAFAAETCLRGGGQAIVATAYEVDEVLAPHLRETYANCRATCGKHDVGFTGRVRNEDFLEAAVNELRGDFSSPPVGLFNAAIMNPPYRKIGTASRERRLVRSVGLDATNLYAAFVALTVRLLEPDGQIVAIIPRSFCNGPYFRTFRDTLLSETAILRIHVFDSRKDAFRDDGVLQENVIIHVRKSKAKPHKVIISSSSGGPDGNVVERLLPYRDVVRAANDDQFIHLPTDADDDRTARWMATLPETLKSIGLTVSTGRVVDFRAKDYLRPVPSKTTVPLIYPCHFSNGTISWPKLDARKPNALEDCAKTHSLLVPRGYYVVTKRFSSKEERRRLVAAVYDPEVMTAPQVGFENHLNYFHRGGEGLSKEEAFGLCAFLNSEPIDRYFRQFNGHTQVNATDLRSLRYPSLDVLRELGKLRLVPGTPELEASIRERYPLD</sequence>
<comment type="caution">
    <text evidence="8">The sequence shown here is derived from an EMBL/GenBank/DDBJ whole genome shotgun (WGS) entry which is preliminary data.</text>
</comment>
<dbReference type="InterPro" id="IPR011639">
    <property type="entry name" value="MethylTrfase_TaqI-like_dom"/>
</dbReference>
<dbReference type="Gene3D" id="3.40.50.150">
    <property type="entry name" value="Vaccinia Virus protein VP39"/>
    <property type="match status" value="1"/>
</dbReference>
<name>A0A7X5BS38_9BACT</name>
<evidence type="ECO:0000259" key="7">
    <source>
        <dbReference type="Pfam" id="PF07669"/>
    </source>
</evidence>
<protein>
    <recommendedName>
        <fullName evidence="2">site-specific DNA-methyltransferase (adenine-specific)</fullName>
        <ecNumber evidence="2">2.1.1.72</ecNumber>
    </recommendedName>
</protein>
<organism evidence="8 9">
    <name type="scientific">Corallococcus exiguus</name>
    <dbReference type="NCBI Taxonomy" id="83462"/>
    <lineage>
        <taxon>Bacteria</taxon>
        <taxon>Pseudomonadati</taxon>
        <taxon>Myxococcota</taxon>
        <taxon>Myxococcia</taxon>
        <taxon>Myxococcales</taxon>
        <taxon>Cystobacterineae</taxon>
        <taxon>Myxococcaceae</taxon>
        <taxon>Corallococcus</taxon>
    </lineage>
</organism>
<dbReference type="GO" id="GO:0032259">
    <property type="term" value="P:methylation"/>
    <property type="evidence" value="ECO:0007669"/>
    <property type="project" value="UniProtKB-KW"/>
</dbReference>
<evidence type="ECO:0000256" key="2">
    <source>
        <dbReference type="ARBA" id="ARBA00011900"/>
    </source>
</evidence>
<dbReference type="SUPFAM" id="SSF53335">
    <property type="entry name" value="S-adenosyl-L-methionine-dependent methyltransferases"/>
    <property type="match status" value="1"/>
</dbReference>
<dbReference type="CDD" id="cd02440">
    <property type="entry name" value="AdoMet_MTases"/>
    <property type="match status" value="1"/>
</dbReference>